<dbReference type="KEGG" id="ndi:NDAI_0F03850"/>
<dbReference type="eggNOG" id="KOG4339">
    <property type="taxonomic scope" value="Eukaryota"/>
</dbReference>
<dbReference type="RefSeq" id="XP_003670946.1">
    <property type="nucleotide sequence ID" value="XM_003670898.1"/>
</dbReference>
<evidence type="ECO:0000256" key="1">
    <source>
        <dbReference type="SAM" id="MobiDB-lite"/>
    </source>
</evidence>
<evidence type="ECO:0008006" key="4">
    <source>
        <dbReference type="Google" id="ProtNLM"/>
    </source>
</evidence>
<dbReference type="GO" id="GO:0005940">
    <property type="term" value="C:septin ring"/>
    <property type="evidence" value="ECO:0007669"/>
    <property type="project" value="EnsemblFungi"/>
</dbReference>
<protein>
    <recommendedName>
        <fullName evidence="4">Protein BNI4</fullName>
    </recommendedName>
</protein>
<evidence type="ECO:0000313" key="3">
    <source>
        <dbReference type="Proteomes" id="UP000000689"/>
    </source>
</evidence>
<dbReference type="Proteomes" id="UP000000689">
    <property type="component" value="Chromosome 6"/>
</dbReference>
<dbReference type="AlphaFoldDB" id="G0WD42"/>
<name>G0WD42_NAUDC</name>
<dbReference type="PANTHER" id="PTHR12751:SF18">
    <property type="entry name" value="PHOSPHATASE AND ACTIN REGULATOR 1"/>
    <property type="match status" value="1"/>
</dbReference>
<dbReference type="GO" id="GO:0006031">
    <property type="term" value="P:chitin biosynthetic process"/>
    <property type="evidence" value="ECO:0007669"/>
    <property type="project" value="EnsemblFungi"/>
</dbReference>
<dbReference type="STRING" id="1071378.G0WD42"/>
<feature type="compositionally biased region" description="Low complexity" evidence="1">
    <location>
        <begin position="321"/>
        <end position="339"/>
    </location>
</feature>
<evidence type="ECO:0000313" key="2">
    <source>
        <dbReference type="EMBL" id="CCD25703.1"/>
    </source>
</evidence>
<sequence length="938" mass="105729">MPETNPDFNPSDLLHSTFYSSNTINTLDHARTLRNSLIFKEMSDQSISDSLNAPDPPKMRTEDRSYFPMTTKKVGETDTVNMTTSPSLTALANILNEKSKNADQKMRRNQNIQPSIIEEEEEEEQEARETNLNPSVHGSIFMTQQNASPNLIDIDDSNNMSFAVPTNSSLQIEQPDYLTTPKEKRKPSNTFSTNQIQETIQEASESIITDKSEHEYASIDILHNKQVPVENTSMEDEFHHETKSISVTDQTLSSTSNFPFLQSQRIKSNVSNDSKNLVTKNPTPERQVKATPIHTKRTVETTKKRKSIFSFLKKKNSKEISTNTELSSNSSSRIASSSSIPEKLTKRSQSSNGIFNSFRKTKQEPTTQLTELQHDPTPILPKTRRHTMGTSNTKSALGADSANVDSIQNSSLASKKDENIKMRNPTPLSLDLALSNKQFEIDDYKSAEVKDSHDEQSLISKNNDDIGETQQNIIISSPSKYDSGEVLFPKSLDEHEVDSIVTIERKRSTKRSSITSNGRSLADTLSIKAQNEGMFITEAASVVLSTPDLTKSPASSILRNGRFSDLFDSSDNINTTTTTTDDNNNENTLTEMETEHRHEFNSSMQNEFSLGSIEERLNELTLDKPDDKGMRHTLKEPIDVVDNVQPGNEDDDNLSNNTSIANEDQELMSDIMEFANIINFGDEIDLNLDLTPSIPQYRTFNPAVVNNNNNNSNVRNIESFTDDDFSIPENNKEKEILTDSGLGIHFDTFEKEKREEEGRIEVGAGNEVNIPHDIHVSNEIPNPPEVRFEQAHEDEFEYEDFNRYNGGIIAPPTLNAYSPELPMTRPISMSFRGLHNSSNLNSSPLDPVVTTNVNITNDETQNTDIIESKITTRDAYIRFEPKIILYETYGVDEYDRNPELSTCNQLTPQLAQMIKAELNELKSTMEIHESSRCYTHFY</sequence>
<feature type="region of interest" description="Disordered" evidence="1">
    <location>
        <begin position="267"/>
        <end position="301"/>
    </location>
</feature>
<keyword evidence="3" id="KW-1185">Reference proteome</keyword>
<gene>
    <name evidence="2" type="primary">NDAI0F03850</name>
    <name evidence="2" type="ordered locus">NDAI_0F03850</name>
</gene>
<dbReference type="GO" id="GO:0032174">
    <property type="term" value="C:cellular bud neck septin collar"/>
    <property type="evidence" value="ECO:0007669"/>
    <property type="project" value="EnsemblFungi"/>
</dbReference>
<feature type="region of interest" description="Disordered" evidence="1">
    <location>
        <begin position="44"/>
        <end position="63"/>
    </location>
</feature>
<dbReference type="GeneID" id="11497041"/>
<dbReference type="GO" id="GO:0000917">
    <property type="term" value="P:division septum assembly"/>
    <property type="evidence" value="ECO:0007669"/>
    <property type="project" value="EnsemblFungi"/>
</dbReference>
<dbReference type="OrthoDB" id="5563016at2759"/>
<dbReference type="GO" id="GO:0003779">
    <property type="term" value="F:actin binding"/>
    <property type="evidence" value="ECO:0007669"/>
    <property type="project" value="TreeGrafter"/>
</dbReference>
<dbReference type="OMA" id="NYHEDIT"/>
<dbReference type="GO" id="GO:0000131">
    <property type="term" value="C:incipient cellular bud site"/>
    <property type="evidence" value="ECO:0007669"/>
    <property type="project" value="EnsemblFungi"/>
</dbReference>
<dbReference type="HOGENOM" id="CLU_312616_0_0_1"/>
<proteinExistence type="predicted"/>
<dbReference type="GO" id="GO:0000164">
    <property type="term" value="C:protein phosphatase type 1 complex"/>
    <property type="evidence" value="ECO:0007669"/>
    <property type="project" value="EnsemblFungi"/>
</dbReference>
<reference evidence="2 3" key="1">
    <citation type="journal article" date="2011" name="Proc. Natl. Acad. Sci. U.S.A.">
        <title>Evolutionary erosion of yeast sex chromosomes by mating-type switching accidents.</title>
        <authorList>
            <person name="Gordon J.L."/>
            <person name="Armisen D."/>
            <person name="Proux-Wera E."/>
            <person name="Oheigeartaigh S.S."/>
            <person name="Byrne K.P."/>
            <person name="Wolfe K.H."/>
        </authorList>
    </citation>
    <scope>NUCLEOTIDE SEQUENCE [LARGE SCALE GENOMIC DNA]</scope>
    <source>
        <strain evidence="3">ATCC 10597 / BCRC 20456 / CBS 421 / NBRC 0211 / NRRL Y-12639</strain>
    </source>
</reference>
<feature type="compositionally biased region" description="Polar residues" evidence="1">
    <location>
        <begin position="267"/>
        <end position="284"/>
    </location>
</feature>
<accession>G0WD42</accession>
<dbReference type="EMBL" id="HE580272">
    <property type="protein sequence ID" value="CCD25703.1"/>
    <property type="molecule type" value="Genomic_DNA"/>
</dbReference>
<dbReference type="GO" id="GO:0030036">
    <property type="term" value="P:actin cytoskeleton organization"/>
    <property type="evidence" value="ECO:0007669"/>
    <property type="project" value="TreeGrafter"/>
</dbReference>
<dbReference type="PANTHER" id="PTHR12751">
    <property type="entry name" value="PHOSPHATASE AND ACTIN REGULATOR PHACTR"/>
    <property type="match status" value="1"/>
</dbReference>
<organism evidence="2 3">
    <name type="scientific">Naumovozyma dairenensis (strain ATCC 10597 / BCRC 20456 / CBS 421 / NBRC 0211 / NRRL Y-12639)</name>
    <name type="common">Saccharomyces dairenensis</name>
    <dbReference type="NCBI Taxonomy" id="1071378"/>
    <lineage>
        <taxon>Eukaryota</taxon>
        <taxon>Fungi</taxon>
        <taxon>Dikarya</taxon>
        <taxon>Ascomycota</taxon>
        <taxon>Saccharomycotina</taxon>
        <taxon>Saccharomycetes</taxon>
        <taxon>Saccharomycetales</taxon>
        <taxon>Saccharomycetaceae</taxon>
        <taxon>Naumovozyma</taxon>
    </lineage>
</organism>
<feature type="region of interest" description="Disordered" evidence="1">
    <location>
        <begin position="319"/>
        <end position="402"/>
    </location>
</feature>